<name>A0ABN9RRV4_9DINO</name>
<accession>A0ABN9RRV4</accession>
<sequence>MATLRTKEGRPAAEITRYKQLAHSLAKAEFQAVPKAVQVEDQLAQVQRARIHHASKLQAAITKVASLEKQFEEQRSVVSAINSELDEHDKKYEDVAAKFVNVAKRGGPRESVAPSISLDALLAGSVDAFDIDFGSTFDVDGSTLLVEQDDINELNARRARFVAVLQSKARKLFQSAADTVKNAKEAHRALVTRLSDKKRKTNDARPLLALLTPLLLVGRLHRGALEHRGPLRELGGTPGPRLQLPTRQQGGLCSPVCGRTPLALPRRPLWPRSSFQSPLPMAFDWSSWGVPCDSWSLGRKGFFRFSVSESRHHFKSPQAGGGLSR</sequence>
<keyword evidence="3" id="KW-1185">Reference proteome</keyword>
<dbReference type="EMBL" id="CAUYUJ010007792">
    <property type="protein sequence ID" value="CAK0822000.1"/>
    <property type="molecule type" value="Genomic_DNA"/>
</dbReference>
<organism evidence="2 3">
    <name type="scientific">Prorocentrum cordatum</name>
    <dbReference type="NCBI Taxonomy" id="2364126"/>
    <lineage>
        <taxon>Eukaryota</taxon>
        <taxon>Sar</taxon>
        <taxon>Alveolata</taxon>
        <taxon>Dinophyceae</taxon>
        <taxon>Prorocentrales</taxon>
        <taxon>Prorocentraceae</taxon>
        <taxon>Prorocentrum</taxon>
    </lineage>
</organism>
<evidence type="ECO:0000256" key="1">
    <source>
        <dbReference type="SAM" id="MobiDB-lite"/>
    </source>
</evidence>
<dbReference type="Proteomes" id="UP001189429">
    <property type="component" value="Unassembled WGS sequence"/>
</dbReference>
<proteinExistence type="predicted"/>
<comment type="caution">
    <text evidence="2">The sequence shown here is derived from an EMBL/GenBank/DDBJ whole genome shotgun (WGS) entry which is preliminary data.</text>
</comment>
<reference evidence="2" key="1">
    <citation type="submission" date="2023-10" db="EMBL/GenBank/DDBJ databases">
        <authorList>
            <person name="Chen Y."/>
            <person name="Shah S."/>
            <person name="Dougan E. K."/>
            <person name="Thang M."/>
            <person name="Chan C."/>
        </authorList>
    </citation>
    <scope>NUCLEOTIDE SEQUENCE [LARGE SCALE GENOMIC DNA]</scope>
</reference>
<evidence type="ECO:0000313" key="2">
    <source>
        <dbReference type="EMBL" id="CAK0822000.1"/>
    </source>
</evidence>
<evidence type="ECO:0000313" key="3">
    <source>
        <dbReference type="Proteomes" id="UP001189429"/>
    </source>
</evidence>
<gene>
    <name evidence="2" type="ORF">PCOR1329_LOCUS23126</name>
</gene>
<feature type="region of interest" description="Disordered" evidence="1">
    <location>
        <begin position="229"/>
        <end position="251"/>
    </location>
</feature>
<protein>
    <submittedName>
        <fullName evidence="2">Uncharacterized protein</fullName>
    </submittedName>
</protein>